<comment type="caution">
    <text evidence="4">The sequence shown here is derived from an EMBL/GenBank/DDBJ whole genome shotgun (WGS) entry which is preliminary data.</text>
</comment>
<dbReference type="Gene3D" id="3.90.550.10">
    <property type="entry name" value="Spore Coat Polysaccharide Biosynthesis Protein SpsA, Chain A"/>
    <property type="match status" value="1"/>
</dbReference>
<dbReference type="SUPFAM" id="SSF53448">
    <property type="entry name" value="Nucleotide-diphospho-sugar transferases"/>
    <property type="match status" value="1"/>
</dbReference>
<gene>
    <name evidence="4" type="ORF">GCM10011600_23850</name>
</gene>
<sequence length="318" mass="34200">MNADVAVLIVSYNTRERTLDCVRSVLAHPPAADTEIVVVDNDSADGSADALELEFPAVTVLRSGGNLGFARAVNLGAEASTADYLLLLNPDTVVRPGALPALLAFARAHPEHGVYGGRTFREDGELDPSSCWGAPTLWSLACFASGLSTAFAGSPVFDPESLGRWPRDTVREVPVVTGCLLLVSRADFERIGGMDERFFLYGEDAEFSLRAARAGMRPVIVPDAAIVHAVGASTGARGRKMTMVLAGKVTLLRSAWSPLRARIGVGMLGAGVLLRAGLETLTRRRDRMWAHAWRHRNQWLPGYPAARELIFGKEATHA</sequence>
<evidence type="ECO:0000256" key="1">
    <source>
        <dbReference type="ARBA" id="ARBA00022679"/>
    </source>
</evidence>
<dbReference type="InterPro" id="IPR029044">
    <property type="entry name" value="Nucleotide-diphossugar_trans"/>
</dbReference>
<dbReference type="Proteomes" id="UP000617531">
    <property type="component" value="Unassembled WGS sequence"/>
</dbReference>
<reference evidence="4" key="2">
    <citation type="submission" date="2020-09" db="EMBL/GenBank/DDBJ databases">
        <authorList>
            <person name="Sun Q."/>
            <person name="Zhou Y."/>
        </authorList>
    </citation>
    <scope>NUCLEOTIDE SEQUENCE</scope>
    <source>
        <strain evidence="4">CGMCC 1.16548</strain>
    </source>
</reference>
<evidence type="ECO:0000259" key="2">
    <source>
        <dbReference type="Pfam" id="PF00535"/>
    </source>
</evidence>
<dbReference type="InterPro" id="IPR001173">
    <property type="entry name" value="Glyco_trans_2-like"/>
</dbReference>
<dbReference type="PANTHER" id="PTHR43179">
    <property type="entry name" value="RHAMNOSYLTRANSFERASE WBBL"/>
    <property type="match status" value="1"/>
</dbReference>
<evidence type="ECO:0008006" key="6">
    <source>
        <dbReference type="Google" id="ProtNLM"/>
    </source>
</evidence>
<dbReference type="Pfam" id="PF02709">
    <property type="entry name" value="Glyco_transf_7C"/>
    <property type="match status" value="1"/>
</dbReference>
<dbReference type="CDD" id="cd04186">
    <property type="entry name" value="GT_2_like_c"/>
    <property type="match status" value="1"/>
</dbReference>
<feature type="domain" description="Glycosyltransferase 2-like" evidence="2">
    <location>
        <begin position="7"/>
        <end position="127"/>
    </location>
</feature>
<dbReference type="EMBL" id="BNAI01000005">
    <property type="protein sequence ID" value="GHF22000.1"/>
    <property type="molecule type" value="Genomic_DNA"/>
</dbReference>
<proteinExistence type="predicted"/>
<keyword evidence="1" id="KW-0808">Transferase</keyword>
<organism evidence="4 5">
    <name type="scientific">Pseudolysinimonas yzui</name>
    <dbReference type="NCBI Taxonomy" id="2708254"/>
    <lineage>
        <taxon>Bacteria</taxon>
        <taxon>Bacillati</taxon>
        <taxon>Actinomycetota</taxon>
        <taxon>Actinomycetes</taxon>
        <taxon>Micrococcales</taxon>
        <taxon>Microbacteriaceae</taxon>
        <taxon>Pseudolysinimonas</taxon>
    </lineage>
</organism>
<dbReference type="PANTHER" id="PTHR43179:SF7">
    <property type="entry name" value="RHAMNOSYLTRANSFERASE WBBL"/>
    <property type="match status" value="1"/>
</dbReference>
<reference evidence="4" key="1">
    <citation type="journal article" date="2014" name="Int. J. Syst. Evol. Microbiol.">
        <title>Complete genome sequence of Corynebacterium casei LMG S-19264T (=DSM 44701T), isolated from a smear-ripened cheese.</title>
        <authorList>
            <consortium name="US DOE Joint Genome Institute (JGI-PGF)"/>
            <person name="Walter F."/>
            <person name="Albersmeier A."/>
            <person name="Kalinowski J."/>
            <person name="Ruckert C."/>
        </authorList>
    </citation>
    <scope>NUCLEOTIDE SEQUENCE</scope>
    <source>
        <strain evidence="4">CGMCC 1.16548</strain>
    </source>
</reference>
<accession>A0A8J3M2N2</accession>
<dbReference type="RefSeq" id="WP_191283738.1">
    <property type="nucleotide sequence ID" value="NZ_BNAI01000005.1"/>
</dbReference>
<name>A0A8J3M2N2_9MICO</name>
<dbReference type="GO" id="GO:0016740">
    <property type="term" value="F:transferase activity"/>
    <property type="evidence" value="ECO:0007669"/>
    <property type="project" value="UniProtKB-KW"/>
</dbReference>
<feature type="domain" description="Galactosyltransferase C-terminal" evidence="3">
    <location>
        <begin position="176"/>
        <end position="221"/>
    </location>
</feature>
<evidence type="ECO:0000313" key="5">
    <source>
        <dbReference type="Proteomes" id="UP000617531"/>
    </source>
</evidence>
<dbReference type="InterPro" id="IPR027791">
    <property type="entry name" value="Galactosyl_T_C"/>
</dbReference>
<protein>
    <recommendedName>
        <fullName evidence="6">Glycosyltransferase family 2 protein</fullName>
    </recommendedName>
</protein>
<dbReference type="Pfam" id="PF00535">
    <property type="entry name" value="Glycos_transf_2"/>
    <property type="match status" value="1"/>
</dbReference>
<evidence type="ECO:0000313" key="4">
    <source>
        <dbReference type="EMBL" id="GHF22000.1"/>
    </source>
</evidence>
<dbReference type="AlphaFoldDB" id="A0A8J3M2N2"/>
<keyword evidence="5" id="KW-1185">Reference proteome</keyword>
<evidence type="ECO:0000259" key="3">
    <source>
        <dbReference type="Pfam" id="PF02709"/>
    </source>
</evidence>